<protein>
    <submittedName>
        <fullName evidence="1">Uncharacterized protein</fullName>
    </submittedName>
</protein>
<name>A0A0B7BT50_9EUPU</name>
<sequence length="51" mass="5771">MDANFPRANGRTKIVTYGARVHKQENEHEEMRGAFKAETWAHKVGNSEPCA</sequence>
<dbReference type="EMBL" id="HACG01049303">
    <property type="protein sequence ID" value="CEK96168.1"/>
    <property type="molecule type" value="Transcribed_RNA"/>
</dbReference>
<organism evidence="1">
    <name type="scientific">Arion vulgaris</name>
    <dbReference type="NCBI Taxonomy" id="1028688"/>
    <lineage>
        <taxon>Eukaryota</taxon>
        <taxon>Metazoa</taxon>
        <taxon>Spiralia</taxon>
        <taxon>Lophotrochozoa</taxon>
        <taxon>Mollusca</taxon>
        <taxon>Gastropoda</taxon>
        <taxon>Heterobranchia</taxon>
        <taxon>Euthyneura</taxon>
        <taxon>Panpulmonata</taxon>
        <taxon>Eupulmonata</taxon>
        <taxon>Stylommatophora</taxon>
        <taxon>Helicina</taxon>
        <taxon>Arionoidea</taxon>
        <taxon>Arionidae</taxon>
        <taxon>Arion</taxon>
    </lineage>
</organism>
<dbReference type="EMBL" id="HACG01049305">
    <property type="protein sequence ID" value="CEK96170.1"/>
    <property type="molecule type" value="Transcribed_RNA"/>
</dbReference>
<accession>A0A0B7BT50</accession>
<dbReference type="AlphaFoldDB" id="A0A0B7BT50"/>
<gene>
    <name evidence="1" type="primary">ORF210847</name>
    <name evidence="2" type="synonym">ORF210856</name>
</gene>
<reference evidence="1" key="1">
    <citation type="submission" date="2014-12" db="EMBL/GenBank/DDBJ databases">
        <title>Insight into the proteome of Arion vulgaris.</title>
        <authorList>
            <person name="Aradska J."/>
            <person name="Bulat T."/>
            <person name="Smidak R."/>
            <person name="Sarate P."/>
            <person name="Gangsoo J."/>
            <person name="Sialana F."/>
            <person name="Bilban M."/>
            <person name="Lubec G."/>
        </authorList>
    </citation>
    <scope>NUCLEOTIDE SEQUENCE</scope>
    <source>
        <tissue evidence="1">Skin</tissue>
    </source>
</reference>
<evidence type="ECO:0000313" key="1">
    <source>
        <dbReference type="EMBL" id="CEK96168.1"/>
    </source>
</evidence>
<proteinExistence type="predicted"/>
<evidence type="ECO:0000313" key="2">
    <source>
        <dbReference type="EMBL" id="CEK96170.1"/>
    </source>
</evidence>